<accession>A0ABT8SEC8</accession>
<sequence>MEERIKFRVGLDIHKDNISVAAAERGRAPGRLIAKVTHDVVKLLRVLVRIGTPEQLHIVYEAGPTGFGPQRALNAKSYLCEIIAHRALADPATSGRPSQDGRAGLRETGRVLACRPVERRMDSRPGGRGLARAVDDPRLSDALREAALNHLIPVLND</sequence>
<proteinExistence type="predicted"/>
<protein>
    <recommendedName>
        <fullName evidence="3">Transposase IS111A/IS1328/IS1533 N-terminal domain-containing protein</fullName>
    </recommendedName>
</protein>
<dbReference type="Proteomes" id="UP001169027">
    <property type="component" value="Unassembled WGS sequence"/>
</dbReference>
<comment type="caution">
    <text evidence="1">The sequence shown here is derived from an EMBL/GenBank/DDBJ whole genome shotgun (WGS) entry which is preliminary data.</text>
</comment>
<evidence type="ECO:0000313" key="1">
    <source>
        <dbReference type="EMBL" id="MDO1537286.1"/>
    </source>
</evidence>
<dbReference type="RefSeq" id="WP_301815623.1">
    <property type="nucleotide sequence ID" value="NZ_JAUJZH010000038.1"/>
</dbReference>
<gene>
    <name evidence="1" type="ORF">Q2T77_33995</name>
</gene>
<dbReference type="EMBL" id="JAUKVY010000038">
    <property type="protein sequence ID" value="MDO1537286.1"/>
    <property type="molecule type" value="Genomic_DNA"/>
</dbReference>
<organism evidence="1 2">
    <name type="scientific">Variovorax ginsengisoli</name>
    <dbReference type="NCBI Taxonomy" id="363844"/>
    <lineage>
        <taxon>Bacteria</taxon>
        <taxon>Pseudomonadati</taxon>
        <taxon>Pseudomonadota</taxon>
        <taxon>Betaproteobacteria</taxon>
        <taxon>Burkholderiales</taxon>
        <taxon>Comamonadaceae</taxon>
        <taxon>Variovorax</taxon>
    </lineage>
</organism>
<evidence type="ECO:0008006" key="3">
    <source>
        <dbReference type="Google" id="ProtNLM"/>
    </source>
</evidence>
<name>A0ABT8SEC8_9BURK</name>
<evidence type="ECO:0000313" key="2">
    <source>
        <dbReference type="Proteomes" id="UP001169027"/>
    </source>
</evidence>
<reference evidence="1" key="1">
    <citation type="submission" date="2023-06" db="EMBL/GenBank/DDBJ databases">
        <authorList>
            <person name="Jiang Y."/>
            <person name="Liu Q."/>
        </authorList>
    </citation>
    <scope>NUCLEOTIDE SEQUENCE</scope>
    <source>
        <strain evidence="1">CGMCC 1.12090</strain>
    </source>
</reference>
<keyword evidence="2" id="KW-1185">Reference proteome</keyword>